<dbReference type="VEuPathDB" id="FungiDB:yc1106_00617"/>
<dbReference type="PANTHER" id="PTHR37827">
    <property type="entry name" value="TUDOR DOMAIN-CONTAINING PROTEIN"/>
    <property type="match status" value="1"/>
</dbReference>
<organism evidence="2 3">
    <name type="scientific">Curvularia clavata</name>
    <dbReference type="NCBI Taxonomy" id="95742"/>
    <lineage>
        <taxon>Eukaryota</taxon>
        <taxon>Fungi</taxon>
        <taxon>Dikarya</taxon>
        <taxon>Ascomycota</taxon>
        <taxon>Pezizomycotina</taxon>
        <taxon>Dothideomycetes</taxon>
        <taxon>Pleosporomycetidae</taxon>
        <taxon>Pleosporales</taxon>
        <taxon>Pleosporineae</taxon>
        <taxon>Pleosporaceae</taxon>
        <taxon>Curvularia</taxon>
    </lineage>
</organism>
<accession>A0A9Q9DN41</accession>
<feature type="compositionally biased region" description="Basic residues" evidence="1">
    <location>
        <begin position="36"/>
        <end position="47"/>
    </location>
</feature>
<dbReference type="AlphaFoldDB" id="A0A9Q9DN41"/>
<feature type="region of interest" description="Disordered" evidence="1">
    <location>
        <begin position="27"/>
        <end position="58"/>
    </location>
</feature>
<reference evidence="2" key="1">
    <citation type="submission" date="2021-12" db="EMBL/GenBank/DDBJ databases">
        <title>Curvularia clavata genome.</title>
        <authorList>
            <person name="Cao Y."/>
        </authorList>
    </citation>
    <scope>NUCLEOTIDE SEQUENCE</scope>
    <source>
        <strain evidence="2">Yc1106</strain>
    </source>
</reference>
<name>A0A9Q9DN41_CURCL</name>
<keyword evidence="3" id="KW-1185">Reference proteome</keyword>
<dbReference type="PANTHER" id="PTHR37827:SF1">
    <property type="entry name" value="HNH DOMAIN-CONTAINING PROTEIN"/>
    <property type="match status" value="1"/>
</dbReference>
<dbReference type="OrthoDB" id="4850648at2759"/>
<evidence type="ECO:0000313" key="2">
    <source>
        <dbReference type="EMBL" id="USP73343.1"/>
    </source>
</evidence>
<evidence type="ECO:0000256" key="1">
    <source>
        <dbReference type="SAM" id="MobiDB-lite"/>
    </source>
</evidence>
<gene>
    <name evidence="2" type="ORF">yc1106_00617</name>
</gene>
<sequence length="298" mass="32776">MAESIPAEEQSNYETFRDCMSEPIMKALAAPMEKPKPKKKRHAKKGSKSGGKDAVATQNTVDANAATGADAEDLGEFIEVHTLKPATSFLVLRLLTSHQYLSALIFPCLPLSLRTLTHALYTSDPVLQETYSTPLSASTSTSLLSLIPPTALDSLESYGLLPSPYDPIDLSNLLIPPLTAYITAVTAPPPIWSTTRTSACELCARDWVPLTYHHLIPKAAHARVLKRGWHTEDRLNSVAWLCRACHSFVHGLASNEELARRFYTVELIVEGGEEGDVEARDKVAAWVKWVGGVRWKSR</sequence>
<protein>
    <submittedName>
        <fullName evidence="2">Uncharacterized protein</fullName>
    </submittedName>
</protein>
<dbReference type="EMBL" id="CP089274">
    <property type="protein sequence ID" value="USP73343.1"/>
    <property type="molecule type" value="Genomic_DNA"/>
</dbReference>
<evidence type="ECO:0000313" key="3">
    <source>
        <dbReference type="Proteomes" id="UP001056012"/>
    </source>
</evidence>
<proteinExistence type="predicted"/>
<dbReference type="Proteomes" id="UP001056012">
    <property type="component" value="Chromosome 1"/>
</dbReference>